<feature type="domain" description="DNA binding HTH" evidence="2">
    <location>
        <begin position="259"/>
        <end position="298"/>
    </location>
</feature>
<reference evidence="3 4" key="1">
    <citation type="submission" date="2011-10" db="EMBL/GenBank/DDBJ databases">
        <title>The Improved High-Quality Draft genome of Leptonema illini DSM 21528.</title>
        <authorList>
            <consortium name="US DOE Joint Genome Institute (JGI-PGF)"/>
            <person name="Lucas S."/>
            <person name="Copeland A."/>
            <person name="Lapidus A."/>
            <person name="Glavina del Rio T."/>
            <person name="Dalin E."/>
            <person name="Tice H."/>
            <person name="Bruce D."/>
            <person name="Goodwin L."/>
            <person name="Pitluck S."/>
            <person name="Peters L."/>
            <person name="Mikhailova N."/>
            <person name="Held B."/>
            <person name="Kyrpides N."/>
            <person name="Mavromatis K."/>
            <person name="Ivanova N."/>
            <person name="Markowitz V."/>
            <person name="Cheng J.-F."/>
            <person name="Hugenholtz P."/>
            <person name="Woyke T."/>
            <person name="Wu D."/>
            <person name="Gronow S."/>
            <person name="Wellnitz S."/>
            <person name="Brambilla E.-M."/>
            <person name="Klenk H.-P."/>
            <person name="Eisen J.A."/>
        </authorList>
    </citation>
    <scope>NUCLEOTIDE SEQUENCE [LARGE SCALE GENOMIC DNA]</scope>
    <source>
        <strain evidence="3 4">DSM 21528</strain>
    </source>
</reference>
<dbReference type="AlphaFoldDB" id="H2CCR7"/>
<dbReference type="GO" id="GO:0043565">
    <property type="term" value="F:sequence-specific DNA binding"/>
    <property type="evidence" value="ECO:0007669"/>
    <property type="project" value="InterPro"/>
</dbReference>
<keyword evidence="4" id="KW-1185">Reference proteome</keyword>
<evidence type="ECO:0000256" key="1">
    <source>
        <dbReference type="SAM" id="MobiDB-lite"/>
    </source>
</evidence>
<dbReference type="HOGENOM" id="CLU_686609_0_0_12"/>
<accession>H2CCR7</accession>
<organism evidence="3 4">
    <name type="scientific">Leptonema illini DSM 21528</name>
    <dbReference type="NCBI Taxonomy" id="929563"/>
    <lineage>
        <taxon>Bacteria</taxon>
        <taxon>Pseudomonadati</taxon>
        <taxon>Spirochaetota</taxon>
        <taxon>Spirochaetia</taxon>
        <taxon>Leptospirales</taxon>
        <taxon>Leptospiraceae</taxon>
        <taxon>Leptonema</taxon>
    </lineage>
</organism>
<evidence type="ECO:0000259" key="2">
    <source>
        <dbReference type="Pfam" id="PF02954"/>
    </source>
</evidence>
<evidence type="ECO:0000313" key="4">
    <source>
        <dbReference type="Proteomes" id="UP000005737"/>
    </source>
</evidence>
<dbReference type="SUPFAM" id="SSF46689">
    <property type="entry name" value="Homeodomain-like"/>
    <property type="match status" value="1"/>
</dbReference>
<dbReference type="Proteomes" id="UP000005737">
    <property type="component" value="Unassembled WGS sequence"/>
</dbReference>
<dbReference type="STRING" id="183.GCA_002009735_00110"/>
<evidence type="ECO:0000313" key="3">
    <source>
        <dbReference type="EMBL" id="EHQ05358.1"/>
    </source>
</evidence>
<feature type="region of interest" description="Disordered" evidence="1">
    <location>
        <begin position="338"/>
        <end position="406"/>
    </location>
</feature>
<dbReference type="RefSeq" id="WP_002769906.1">
    <property type="nucleotide sequence ID" value="NZ_JH597773.1"/>
</dbReference>
<dbReference type="PRINTS" id="PR01590">
    <property type="entry name" value="HTHFIS"/>
</dbReference>
<dbReference type="EMBL" id="JH597773">
    <property type="protein sequence ID" value="EHQ05358.1"/>
    <property type="molecule type" value="Genomic_DNA"/>
</dbReference>
<dbReference type="InterPro" id="IPR009057">
    <property type="entry name" value="Homeodomain-like_sf"/>
</dbReference>
<gene>
    <name evidence="3" type="ORF">Lepil_0655</name>
</gene>
<protein>
    <submittedName>
        <fullName evidence="3">Helix-turn-helix Fis-type</fullName>
    </submittedName>
</protein>
<dbReference type="Gene3D" id="1.10.10.60">
    <property type="entry name" value="Homeodomain-like"/>
    <property type="match status" value="1"/>
</dbReference>
<dbReference type="InterPro" id="IPR002197">
    <property type="entry name" value="HTH_Fis"/>
</dbReference>
<sequence>MSSLRLSHLLQQFYRHAVPCLPVVEAEGDRFLGFILRAEIDRRASDLERLQEEFTRIPSALLHAQIGDEALHALGEKSPVPVLDELGREHTRWPKSELYRRMAALEEEQRDEPFQSDSVRAEVVSAQNEGDWLSRLILASLPHPLLATDLNGQTLFYNETFVSRILERGPFKNTLALAERYFLEVNRNALARTYSMGPHPVDLLFVSLTELHLTVEIATLEHDRVIMGYLYIFHDPEVAGLPHEIMSRLEAGQDLDSIMEDLEAGIIASMLRRTGQNVSHAAKALGVNRSTLQNKIRRLDVNERFHRRVEGPVRRIRKKADETLPVIPDAKAFVFDREEKPLAKKSATGRKERREEERDRPGKQAETPSRQTSGKKDVTKATKKGPPKTVKGVGKKAAKKGAKASD</sequence>
<dbReference type="Pfam" id="PF02954">
    <property type="entry name" value="HTH_8"/>
    <property type="match status" value="1"/>
</dbReference>
<feature type="compositionally biased region" description="Basic and acidic residues" evidence="1">
    <location>
        <begin position="349"/>
        <end position="363"/>
    </location>
</feature>
<proteinExistence type="predicted"/>
<name>H2CCR7_9LEPT</name>
<feature type="compositionally biased region" description="Basic residues" evidence="1">
    <location>
        <begin position="393"/>
        <end position="406"/>
    </location>
</feature>